<dbReference type="GO" id="GO:0042910">
    <property type="term" value="F:xenobiotic transmembrane transporter activity"/>
    <property type="evidence" value="ECO:0007669"/>
    <property type="project" value="InterPro"/>
</dbReference>
<dbReference type="InterPro" id="IPR002528">
    <property type="entry name" value="MATE_fam"/>
</dbReference>
<organism evidence="8 9">
    <name type="scientific">Pythium insidiosum</name>
    <name type="common">Pythiosis disease agent</name>
    <dbReference type="NCBI Taxonomy" id="114742"/>
    <lineage>
        <taxon>Eukaryota</taxon>
        <taxon>Sar</taxon>
        <taxon>Stramenopiles</taxon>
        <taxon>Oomycota</taxon>
        <taxon>Peronosporomycetes</taxon>
        <taxon>Pythiales</taxon>
        <taxon>Pythiaceae</taxon>
        <taxon>Pythium</taxon>
    </lineage>
</organism>
<dbReference type="InterPro" id="IPR045069">
    <property type="entry name" value="MATE_euk"/>
</dbReference>
<comment type="subcellular location">
    <subcellularLocation>
        <location evidence="1">Membrane</location>
        <topology evidence="1">Multi-pass membrane protein</topology>
    </subcellularLocation>
</comment>
<keyword evidence="4 7" id="KW-1133">Transmembrane helix</keyword>
<feature type="compositionally biased region" description="Low complexity" evidence="6">
    <location>
        <begin position="839"/>
        <end position="865"/>
    </location>
</feature>
<evidence type="ECO:0000256" key="4">
    <source>
        <dbReference type="ARBA" id="ARBA00022989"/>
    </source>
</evidence>
<comment type="caution">
    <text evidence="8">The sequence shown here is derived from an EMBL/GenBank/DDBJ whole genome shotgun (WGS) entry which is preliminary data.</text>
</comment>
<feature type="transmembrane region" description="Helical" evidence="7">
    <location>
        <begin position="918"/>
        <end position="947"/>
    </location>
</feature>
<evidence type="ECO:0000256" key="2">
    <source>
        <dbReference type="ARBA" id="ARBA00010199"/>
    </source>
</evidence>
<reference evidence="8" key="1">
    <citation type="submission" date="2021-12" db="EMBL/GenBank/DDBJ databases">
        <title>Prjna785345.</title>
        <authorList>
            <person name="Rujirawat T."/>
            <person name="Krajaejun T."/>
        </authorList>
    </citation>
    <scope>NUCLEOTIDE SEQUENCE</scope>
    <source>
        <strain evidence="8">Pi057C3</strain>
    </source>
</reference>
<dbReference type="PANTHER" id="PTHR11206">
    <property type="entry name" value="MULTIDRUG RESISTANCE PROTEIN"/>
    <property type="match status" value="1"/>
</dbReference>
<comment type="similarity">
    <text evidence="2">Belongs to the multi antimicrobial extrusion (MATE) (TC 2.A.66.1) family.</text>
</comment>
<evidence type="ECO:0000256" key="5">
    <source>
        <dbReference type="ARBA" id="ARBA00023136"/>
    </source>
</evidence>
<dbReference type="EMBL" id="JAKCXM010000156">
    <property type="protein sequence ID" value="KAJ0400348.1"/>
    <property type="molecule type" value="Genomic_DNA"/>
</dbReference>
<name>A0AAD5Q6L8_PYTIN</name>
<sequence length="1330" mass="144564">MDDELQRAAWPARLALWATRLKAVSLALHTRPLGRDSSVCVTHDALSLRMLPDWPAPDGDDEDEDDELDMLFKDNDSERRGRVIDRWRDVAELLELCALLSTVDRDAWLQFADSIPCAIEDHNSSRLRRDEHKPWRPRCHVRIDARYFYRGKEIGALFRSDCANRSESFPPMRQELLTALNGRLQDTRCASSLVLEVALGSDIARPFNEDVAALVAELRQLWETGSTRIQLEAIELSDVLPDLARSSVRPLLALGVPVVHLGLPNAWPAEHCPSRLEARLGLLRLLPPSELQSIDGDAVLPQTSQRTLCVPQINNAADIEVIFSAVRSCSTTTTLELPDVVGLDPAFWRWFAFSVLERSARHALQSISLALSDMAHDSMAAMGAILSATSPITALGAVPTAGWCAFNDDDERRKRLRLTPEDSNGGTGFLRFARLQPSVEIQLSSPDARHSRHHLEFSCPVYAPVLVDNPNAPHIEVFCSGIGRVLVARTDVSAIVEERDVPEENRVSSASTGVTRLMLYVHNSVERGPETIHAFLRHLAPLRQLRVLSLHTPWTTGLYDATLSLIIELFPRLESLTLRPIALVSFQPLLDAYALRQCSIRSLSLLNLKCSGTLAGLHALFDALKSSSGHLIAETLEELALRPEPHADSALSQSVDDMHDHITSQALAMLRENLRLRELALELRETALWRAHQQAAQEASGEFVAPVSRRCCVALLSAFRSHVVTDSRQLAREIVLEILGFAAQPTRRTVTLVSINPLRDEPQSRPGATVSLQAFRRGVRRTNSASLRPPCAMATNDAANGMQRMQVRTLEEIEHPTKPTVLDLHLSAAELQRPQKLRSTSTDTSASLSPSTSTTTSGESGLTSLPDARAKRPDFWTELLALLGVAWPIILTAALEFLPDVLTMLFVGQIESDENADFVAAAALSVLWVAAVMSPGLGMAVAMETLCAQAHGAGRIEDIAAFVHVGLLLLGVVFFPIAYAVLHTEAAMLALGQPAEVAKLAGGFTRRMLPGIPFWLLHEVLKKVLQAQGHTQIGMFTTLANNLVNAALAGFVVHATTWGFYGVAVARCFANFTSFMLLVLFMRQHAKALQLRWRSWRPKASTTQIEATLALAVPGTGLVLLDLLAFEVTTAFLGHLPNSVIVIGANSVLINVANIASQVFAGVSTAISIGVGNSVGSGLIHQARHTSSVGVAAGLLLASAISIGILASHRSLPHLFISDAASIALAVDALLVVIPFVLTDALNTAFLAVLRGTKQHKVAVIANILGFGAVGLPLGYFLTFNAGQGVAGFWIGVAFGNTASALISLAALSRYDWDTPQQYQSAIVVRECEV</sequence>
<keyword evidence="5 7" id="KW-0472">Membrane</keyword>
<feature type="transmembrane region" description="Helical" evidence="7">
    <location>
        <begin position="1258"/>
        <end position="1279"/>
    </location>
</feature>
<evidence type="ECO:0000256" key="7">
    <source>
        <dbReference type="SAM" id="Phobius"/>
    </source>
</evidence>
<feature type="transmembrane region" description="Helical" evidence="7">
    <location>
        <begin position="379"/>
        <end position="406"/>
    </location>
</feature>
<feature type="region of interest" description="Disordered" evidence="6">
    <location>
        <begin position="833"/>
        <end position="867"/>
    </location>
</feature>
<dbReference type="Pfam" id="PF01554">
    <property type="entry name" value="MatE"/>
    <property type="match status" value="2"/>
</dbReference>
<feature type="transmembrane region" description="Helical" evidence="7">
    <location>
        <begin position="879"/>
        <end position="898"/>
    </location>
</feature>
<feature type="transmembrane region" description="Helical" evidence="7">
    <location>
        <begin position="1103"/>
        <end position="1126"/>
    </location>
</feature>
<feature type="transmembrane region" description="Helical" evidence="7">
    <location>
        <begin position="1132"/>
        <end position="1152"/>
    </location>
</feature>
<feature type="transmembrane region" description="Helical" evidence="7">
    <location>
        <begin position="959"/>
        <end position="982"/>
    </location>
</feature>
<accession>A0AAD5Q6L8</accession>
<proteinExistence type="inferred from homology"/>
<evidence type="ECO:0000256" key="3">
    <source>
        <dbReference type="ARBA" id="ARBA00022692"/>
    </source>
</evidence>
<evidence type="ECO:0000256" key="1">
    <source>
        <dbReference type="ARBA" id="ARBA00004141"/>
    </source>
</evidence>
<evidence type="ECO:0000313" key="8">
    <source>
        <dbReference type="EMBL" id="KAJ0400348.1"/>
    </source>
</evidence>
<feature type="transmembrane region" description="Helical" evidence="7">
    <location>
        <begin position="1159"/>
        <end position="1180"/>
    </location>
</feature>
<dbReference type="CDD" id="cd13132">
    <property type="entry name" value="MATE_eukaryotic"/>
    <property type="match status" value="1"/>
</dbReference>
<dbReference type="NCBIfam" id="TIGR00797">
    <property type="entry name" value="matE"/>
    <property type="match status" value="1"/>
</dbReference>
<dbReference type="GO" id="GO:0015297">
    <property type="term" value="F:antiporter activity"/>
    <property type="evidence" value="ECO:0007669"/>
    <property type="project" value="InterPro"/>
</dbReference>
<evidence type="ECO:0000313" key="9">
    <source>
        <dbReference type="Proteomes" id="UP001209570"/>
    </source>
</evidence>
<keyword evidence="9" id="KW-1185">Reference proteome</keyword>
<evidence type="ECO:0000256" key="6">
    <source>
        <dbReference type="SAM" id="MobiDB-lite"/>
    </source>
</evidence>
<feature type="transmembrane region" description="Helical" evidence="7">
    <location>
        <begin position="1058"/>
        <end position="1082"/>
    </location>
</feature>
<evidence type="ECO:0008006" key="10">
    <source>
        <dbReference type="Google" id="ProtNLM"/>
    </source>
</evidence>
<feature type="transmembrane region" description="Helical" evidence="7">
    <location>
        <begin position="1286"/>
        <end position="1308"/>
    </location>
</feature>
<dbReference type="GO" id="GO:1990961">
    <property type="term" value="P:xenobiotic detoxification by transmembrane export across the plasma membrane"/>
    <property type="evidence" value="ECO:0007669"/>
    <property type="project" value="InterPro"/>
</dbReference>
<gene>
    <name evidence="8" type="ORF">P43SY_000288</name>
</gene>
<dbReference type="GO" id="GO:0016020">
    <property type="term" value="C:membrane"/>
    <property type="evidence" value="ECO:0007669"/>
    <property type="project" value="UniProtKB-SubCell"/>
</dbReference>
<feature type="transmembrane region" description="Helical" evidence="7">
    <location>
        <begin position="1186"/>
        <end position="1208"/>
    </location>
</feature>
<protein>
    <recommendedName>
        <fullName evidence="10">Multidrug/Oligosaccharidyl-lipid/Polysaccharide (MOP) Flippase Superfamily</fullName>
    </recommendedName>
</protein>
<dbReference type="Proteomes" id="UP001209570">
    <property type="component" value="Unassembled WGS sequence"/>
</dbReference>
<keyword evidence="3 7" id="KW-0812">Transmembrane</keyword>